<proteinExistence type="predicted"/>
<name>A0AAV4BMX2_9GAST</name>
<dbReference type="Proteomes" id="UP000735302">
    <property type="component" value="Unassembled WGS sequence"/>
</dbReference>
<accession>A0AAV4BMX2</accession>
<reference evidence="1 2" key="1">
    <citation type="journal article" date="2021" name="Elife">
        <title>Chloroplast acquisition without the gene transfer in kleptoplastic sea slugs, Plakobranchus ocellatus.</title>
        <authorList>
            <person name="Maeda T."/>
            <person name="Takahashi S."/>
            <person name="Yoshida T."/>
            <person name="Shimamura S."/>
            <person name="Takaki Y."/>
            <person name="Nagai Y."/>
            <person name="Toyoda A."/>
            <person name="Suzuki Y."/>
            <person name="Arimoto A."/>
            <person name="Ishii H."/>
            <person name="Satoh N."/>
            <person name="Nishiyama T."/>
            <person name="Hasebe M."/>
            <person name="Maruyama T."/>
            <person name="Minagawa J."/>
            <person name="Obokata J."/>
            <person name="Shigenobu S."/>
        </authorList>
    </citation>
    <scope>NUCLEOTIDE SEQUENCE [LARGE SCALE GENOMIC DNA]</scope>
</reference>
<protein>
    <submittedName>
        <fullName evidence="1">Uncharacterized protein</fullName>
    </submittedName>
</protein>
<organism evidence="1 2">
    <name type="scientific">Plakobranchus ocellatus</name>
    <dbReference type="NCBI Taxonomy" id="259542"/>
    <lineage>
        <taxon>Eukaryota</taxon>
        <taxon>Metazoa</taxon>
        <taxon>Spiralia</taxon>
        <taxon>Lophotrochozoa</taxon>
        <taxon>Mollusca</taxon>
        <taxon>Gastropoda</taxon>
        <taxon>Heterobranchia</taxon>
        <taxon>Euthyneura</taxon>
        <taxon>Panpulmonata</taxon>
        <taxon>Sacoglossa</taxon>
        <taxon>Placobranchoidea</taxon>
        <taxon>Plakobranchidae</taxon>
        <taxon>Plakobranchus</taxon>
    </lineage>
</organism>
<gene>
    <name evidence="1" type="ORF">PoB_004742300</name>
</gene>
<evidence type="ECO:0000313" key="2">
    <source>
        <dbReference type="Proteomes" id="UP000735302"/>
    </source>
</evidence>
<dbReference type="EMBL" id="BLXT01005227">
    <property type="protein sequence ID" value="GFO20918.1"/>
    <property type="molecule type" value="Genomic_DNA"/>
</dbReference>
<dbReference type="AlphaFoldDB" id="A0AAV4BMX2"/>
<comment type="caution">
    <text evidence="1">The sequence shown here is derived from an EMBL/GenBank/DDBJ whole genome shotgun (WGS) entry which is preliminary data.</text>
</comment>
<sequence>MIETLIETCNLKEAIDIMSQHFLRICSTVQRDVGGTVACESALRSAGTLLSQVRAPPSAPQPDGVKA</sequence>
<keyword evidence="2" id="KW-1185">Reference proteome</keyword>
<evidence type="ECO:0000313" key="1">
    <source>
        <dbReference type="EMBL" id="GFO20918.1"/>
    </source>
</evidence>